<dbReference type="Proteomes" id="UP000321379">
    <property type="component" value="Unassembled WGS sequence"/>
</dbReference>
<dbReference type="RefSeq" id="WP_147783822.1">
    <property type="nucleotide sequence ID" value="NZ_VRMG01000008.1"/>
</dbReference>
<sequence length="384" mass="42160">MTIFTNRARSDRSPRKANETTFSFLDRTGSAYFAPIRDLLEKWVDDIPAEHRAGIVGNLTSGDDKFESAFWELYLYAAATGTGDRVEIHPDVPGTSKHPDFLVHAATSYYLEAISVGRSPEHVATEKRLRDVEAVLDQVRVAGITLMFEYHRVGAKPIRAAKLRDRLVRWIDSLDTSALGWRSDAFELHAFRPSFRFEDDGWALSFEALPTKGRSPLIGIRGEGRAKGVDNTTGLGRALDSKANKYGTQLPHPLVTAVLSNTEFPTRDYDVSAALYGLSASPPASVEDPADLHTDGHWRTKNGWRRSHNPNVIVAAGLTLHNLASVTPALWTTLDPSAAIVADIVWADPVNVCGRDPQSLGRPPAFDALGIDASWCSGRPDFDS</sequence>
<proteinExistence type="predicted"/>
<evidence type="ECO:0000313" key="1">
    <source>
        <dbReference type="EMBL" id="TXN29778.1"/>
    </source>
</evidence>
<dbReference type="EMBL" id="VRMG01000008">
    <property type="protein sequence ID" value="TXN29778.1"/>
    <property type="molecule type" value="Genomic_DNA"/>
</dbReference>
<gene>
    <name evidence="1" type="ORF">FVP33_11565</name>
</gene>
<dbReference type="AlphaFoldDB" id="A0A5C8UN52"/>
<accession>A0A5C8UN52</accession>
<reference evidence="1 2" key="1">
    <citation type="submission" date="2019-08" db="EMBL/GenBank/DDBJ databases">
        <title>Bacterial whole genome sequence for Glaciihabitans sp. CHu50b-6-2.</title>
        <authorList>
            <person name="Jin L."/>
        </authorList>
    </citation>
    <scope>NUCLEOTIDE SEQUENCE [LARGE SCALE GENOMIC DNA]</scope>
    <source>
        <strain evidence="1 2">CHu50b-6-2</strain>
    </source>
</reference>
<keyword evidence="2" id="KW-1185">Reference proteome</keyword>
<comment type="caution">
    <text evidence="1">The sequence shown here is derived from an EMBL/GenBank/DDBJ whole genome shotgun (WGS) entry which is preliminary data.</text>
</comment>
<name>A0A5C8UN52_9MICO</name>
<organism evidence="1 2">
    <name type="scientific">Lacisediminihabitans profunda</name>
    <dbReference type="NCBI Taxonomy" id="2594790"/>
    <lineage>
        <taxon>Bacteria</taxon>
        <taxon>Bacillati</taxon>
        <taxon>Actinomycetota</taxon>
        <taxon>Actinomycetes</taxon>
        <taxon>Micrococcales</taxon>
        <taxon>Microbacteriaceae</taxon>
        <taxon>Lacisediminihabitans</taxon>
    </lineage>
</organism>
<evidence type="ECO:0000313" key="2">
    <source>
        <dbReference type="Proteomes" id="UP000321379"/>
    </source>
</evidence>
<protein>
    <submittedName>
        <fullName evidence="1">Uncharacterized protein</fullName>
    </submittedName>
</protein>